<feature type="transmembrane region" description="Helical" evidence="1">
    <location>
        <begin position="193"/>
        <end position="213"/>
    </location>
</feature>
<protein>
    <submittedName>
        <fullName evidence="3">Uncharacterized protein</fullName>
    </submittedName>
</protein>
<sequence>MPRNWPATMVTVLPFLLIVAVAAEFSINYPSLEAEVTLKAGGYWHLGGFCFGQDDSNVARLKVQVDWKGSRPLEDASVYLVGFDGREDRWGVASETWNRTTCEDKWQMAVAWDSSTKLGTRGQAFVVKVLQKTGVRDWHFVLLSCGSVEAVELQLKIQAERGALSYFEANTHFDHSSCPVLPTSWWQQASSALGFWVMLLIVVVCSFCMAFFIGCSVRLCGLQEYTTTVDADVVGKPCEILHDENIAEGHPHHLTKEL</sequence>
<evidence type="ECO:0000313" key="3">
    <source>
        <dbReference type="EMBL" id="CAK9007186.1"/>
    </source>
</evidence>
<comment type="caution">
    <text evidence="3">The sequence shown here is derived from an EMBL/GenBank/DDBJ whole genome shotgun (WGS) entry which is preliminary data.</text>
</comment>
<evidence type="ECO:0000256" key="2">
    <source>
        <dbReference type="SAM" id="SignalP"/>
    </source>
</evidence>
<dbReference type="Proteomes" id="UP001642464">
    <property type="component" value="Unassembled WGS sequence"/>
</dbReference>
<evidence type="ECO:0000256" key="1">
    <source>
        <dbReference type="SAM" id="Phobius"/>
    </source>
</evidence>
<gene>
    <name evidence="3" type="ORF">SCF082_LOCUS9355</name>
</gene>
<proteinExistence type="predicted"/>
<name>A0ABP0IYK3_9DINO</name>
<keyword evidence="1" id="KW-0812">Transmembrane</keyword>
<keyword evidence="1" id="KW-0472">Membrane</keyword>
<feature type="chain" id="PRO_5046103870" evidence="2">
    <location>
        <begin position="24"/>
        <end position="258"/>
    </location>
</feature>
<organism evidence="3 4">
    <name type="scientific">Durusdinium trenchii</name>
    <dbReference type="NCBI Taxonomy" id="1381693"/>
    <lineage>
        <taxon>Eukaryota</taxon>
        <taxon>Sar</taxon>
        <taxon>Alveolata</taxon>
        <taxon>Dinophyceae</taxon>
        <taxon>Suessiales</taxon>
        <taxon>Symbiodiniaceae</taxon>
        <taxon>Durusdinium</taxon>
    </lineage>
</organism>
<feature type="signal peptide" evidence="2">
    <location>
        <begin position="1"/>
        <end position="23"/>
    </location>
</feature>
<dbReference type="EMBL" id="CAXAMM010005435">
    <property type="protein sequence ID" value="CAK9007186.1"/>
    <property type="molecule type" value="Genomic_DNA"/>
</dbReference>
<reference evidence="3 4" key="1">
    <citation type="submission" date="2024-02" db="EMBL/GenBank/DDBJ databases">
        <authorList>
            <person name="Chen Y."/>
            <person name="Shah S."/>
            <person name="Dougan E. K."/>
            <person name="Thang M."/>
            <person name="Chan C."/>
        </authorList>
    </citation>
    <scope>NUCLEOTIDE SEQUENCE [LARGE SCALE GENOMIC DNA]</scope>
</reference>
<keyword evidence="1" id="KW-1133">Transmembrane helix</keyword>
<accession>A0ABP0IYK3</accession>
<keyword evidence="4" id="KW-1185">Reference proteome</keyword>
<keyword evidence="2" id="KW-0732">Signal</keyword>
<evidence type="ECO:0000313" key="4">
    <source>
        <dbReference type="Proteomes" id="UP001642464"/>
    </source>
</evidence>